<protein>
    <submittedName>
        <fullName evidence="9">Alkylation response protein AidB-like acyl-CoA dehydrogenase</fullName>
    </submittedName>
</protein>
<dbReference type="SUPFAM" id="SSF47203">
    <property type="entry name" value="Acyl-CoA dehydrogenase C-terminal domain-like"/>
    <property type="match status" value="1"/>
</dbReference>
<dbReference type="PIRSF" id="PIRSF016578">
    <property type="entry name" value="HsaA"/>
    <property type="match status" value="1"/>
</dbReference>
<evidence type="ECO:0000259" key="8">
    <source>
        <dbReference type="Pfam" id="PF02771"/>
    </source>
</evidence>
<dbReference type="InterPro" id="IPR036250">
    <property type="entry name" value="AcylCo_DH-like_C"/>
</dbReference>
<dbReference type="InterPro" id="IPR006089">
    <property type="entry name" value="Acyl-CoA_DH_CS"/>
</dbReference>
<feature type="domain" description="Acyl-CoA oxidase/dehydrogenase middle" evidence="7">
    <location>
        <begin position="125"/>
        <end position="219"/>
    </location>
</feature>
<dbReference type="PANTHER" id="PTHR43884">
    <property type="entry name" value="ACYL-COA DEHYDROGENASE"/>
    <property type="match status" value="1"/>
</dbReference>
<evidence type="ECO:0000256" key="4">
    <source>
        <dbReference type="ARBA" id="ARBA00022827"/>
    </source>
</evidence>
<dbReference type="AlphaFoldDB" id="A0A2V3TSQ5"/>
<feature type="domain" description="Acyl-CoA dehydrogenase/oxidase N-terminal" evidence="8">
    <location>
        <begin position="9"/>
        <end position="121"/>
    </location>
</feature>
<gene>
    <name evidence="9" type="ORF">C7450_12228</name>
</gene>
<keyword evidence="3 5" id="KW-0285">Flavoprotein</keyword>
<dbReference type="InterPro" id="IPR009100">
    <property type="entry name" value="AcylCoA_DH/oxidase_NM_dom_sf"/>
</dbReference>
<dbReference type="RefSeq" id="WP_110378452.1">
    <property type="nucleotide sequence ID" value="NZ_JAHBRY010000004.1"/>
</dbReference>
<dbReference type="Pfam" id="PF00441">
    <property type="entry name" value="Acyl-CoA_dh_1"/>
    <property type="match status" value="1"/>
</dbReference>
<sequence>MLPQLAKLTEEQEMLRQALEGTIDRVSPVSRAQKLDNSKQFDNELHAALSELGILGVGVSEELGGGGGGAIEQVVILEALGRKATSMAVFMVVHFMITRLLKENGSEAQKRDYLTPLMKGEIKASFCLTEAGGGTDILAAMKTKAIREADGWIINGNKMWISGASTSDLMVVLARTSEHRSRGLSMFLVPTKARGITASEVSTMAINGYDTNAVAFDDVRIPEDALMGVLDDGFPQVIATLNGERMNAAAVAVGIGRGALEVTQEYALERAAFGRPIGQFQAVQHQLSIAGIAVETAWLATLEAARRDEAGEATDVLSSMAKWASARAAVQCTDTGMEIFAGAGFDTDLPIQRYYRDARLYSFAPLNQNMALNMIAERWFGFPRSF</sequence>
<dbReference type="OrthoDB" id="9775090at2"/>
<evidence type="ECO:0000256" key="3">
    <source>
        <dbReference type="ARBA" id="ARBA00022630"/>
    </source>
</evidence>
<dbReference type="InterPro" id="IPR037069">
    <property type="entry name" value="AcylCoA_DH/ox_N_sf"/>
</dbReference>
<organism evidence="9 10">
    <name type="scientific">Chelatococcus asaccharovorans</name>
    <dbReference type="NCBI Taxonomy" id="28210"/>
    <lineage>
        <taxon>Bacteria</taxon>
        <taxon>Pseudomonadati</taxon>
        <taxon>Pseudomonadota</taxon>
        <taxon>Alphaproteobacteria</taxon>
        <taxon>Hyphomicrobiales</taxon>
        <taxon>Chelatococcaceae</taxon>
        <taxon>Chelatococcus</taxon>
    </lineage>
</organism>
<dbReference type="EMBL" id="QJJK01000022">
    <property type="protein sequence ID" value="PXW50917.1"/>
    <property type="molecule type" value="Genomic_DNA"/>
</dbReference>
<comment type="similarity">
    <text evidence="2 5">Belongs to the acyl-CoA dehydrogenase family.</text>
</comment>
<dbReference type="InterPro" id="IPR013786">
    <property type="entry name" value="AcylCoA_DH/ox_N"/>
</dbReference>
<evidence type="ECO:0000313" key="10">
    <source>
        <dbReference type="Proteomes" id="UP000248021"/>
    </source>
</evidence>
<keyword evidence="5" id="KW-0560">Oxidoreductase</keyword>
<dbReference type="Pfam" id="PF02771">
    <property type="entry name" value="Acyl-CoA_dh_N"/>
    <property type="match status" value="1"/>
</dbReference>
<dbReference type="InterPro" id="IPR006091">
    <property type="entry name" value="Acyl-CoA_Oxase/DH_mid-dom"/>
</dbReference>
<evidence type="ECO:0000259" key="6">
    <source>
        <dbReference type="Pfam" id="PF00441"/>
    </source>
</evidence>
<dbReference type="Gene3D" id="2.40.110.10">
    <property type="entry name" value="Butyryl-CoA Dehydrogenase, subunit A, domain 2"/>
    <property type="match status" value="1"/>
</dbReference>
<accession>A0A2V3TSQ5</accession>
<dbReference type="Pfam" id="PF02770">
    <property type="entry name" value="Acyl-CoA_dh_M"/>
    <property type="match status" value="1"/>
</dbReference>
<dbReference type="InterPro" id="IPR009075">
    <property type="entry name" value="AcylCo_DH/oxidase_C"/>
</dbReference>
<keyword evidence="4 5" id="KW-0274">FAD</keyword>
<evidence type="ECO:0000313" key="9">
    <source>
        <dbReference type="EMBL" id="PXW50917.1"/>
    </source>
</evidence>
<comment type="cofactor">
    <cofactor evidence="1 5">
        <name>FAD</name>
        <dbReference type="ChEBI" id="CHEBI:57692"/>
    </cofactor>
</comment>
<proteinExistence type="inferred from homology"/>
<evidence type="ECO:0000256" key="1">
    <source>
        <dbReference type="ARBA" id="ARBA00001974"/>
    </source>
</evidence>
<dbReference type="SUPFAM" id="SSF56645">
    <property type="entry name" value="Acyl-CoA dehydrogenase NM domain-like"/>
    <property type="match status" value="1"/>
</dbReference>
<dbReference type="GO" id="GO:0050660">
    <property type="term" value="F:flavin adenine dinucleotide binding"/>
    <property type="evidence" value="ECO:0007669"/>
    <property type="project" value="InterPro"/>
</dbReference>
<dbReference type="Gene3D" id="1.20.140.10">
    <property type="entry name" value="Butyryl-CoA Dehydrogenase, subunit A, domain 3"/>
    <property type="match status" value="1"/>
</dbReference>
<comment type="caution">
    <text evidence="9">The sequence shown here is derived from an EMBL/GenBank/DDBJ whole genome shotgun (WGS) entry which is preliminary data.</text>
</comment>
<feature type="domain" description="Acyl-CoA dehydrogenase/oxidase C-terminal" evidence="6">
    <location>
        <begin position="231"/>
        <end position="378"/>
    </location>
</feature>
<evidence type="ECO:0000256" key="5">
    <source>
        <dbReference type="RuleBase" id="RU362125"/>
    </source>
</evidence>
<dbReference type="PROSITE" id="PS00072">
    <property type="entry name" value="ACYL_COA_DH_1"/>
    <property type="match status" value="1"/>
</dbReference>
<dbReference type="GO" id="GO:0003995">
    <property type="term" value="F:acyl-CoA dehydrogenase activity"/>
    <property type="evidence" value="ECO:0007669"/>
    <property type="project" value="InterPro"/>
</dbReference>
<dbReference type="PANTHER" id="PTHR43884:SF12">
    <property type="entry name" value="ISOVALERYL-COA DEHYDROGENASE, MITOCHONDRIAL-RELATED"/>
    <property type="match status" value="1"/>
</dbReference>
<reference evidence="9 10" key="1">
    <citation type="submission" date="2018-05" db="EMBL/GenBank/DDBJ databases">
        <title>Genomic Encyclopedia of Type Strains, Phase IV (KMG-IV): sequencing the most valuable type-strain genomes for metagenomic binning, comparative biology and taxonomic classification.</title>
        <authorList>
            <person name="Goeker M."/>
        </authorList>
    </citation>
    <scope>NUCLEOTIDE SEQUENCE [LARGE SCALE GENOMIC DNA]</scope>
    <source>
        <strain evidence="9 10">DSM 6462</strain>
    </source>
</reference>
<evidence type="ECO:0000259" key="7">
    <source>
        <dbReference type="Pfam" id="PF02770"/>
    </source>
</evidence>
<dbReference type="Proteomes" id="UP000248021">
    <property type="component" value="Unassembled WGS sequence"/>
</dbReference>
<dbReference type="InterPro" id="IPR046373">
    <property type="entry name" value="Acyl-CoA_Oxase/DH_mid-dom_sf"/>
</dbReference>
<evidence type="ECO:0000256" key="2">
    <source>
        <dbReference type="ARBA" id="ARBA00009347"/>
    </source>
</evidence>
<keyword evidence="10" id="KW-1185">Reference proteome</keyword>
<dbReference type="Gene3D" id="1.10.540.10">
    <property type="entry name" value="Acyl-CoA dehydrogenase/oxidase, N-terminal domain"/>
    <property type="match status" value="1"/>
</dbReference>
<name>A0A2V3TSQ5_9HYPH</name>